<feature type="chain" id="PRO_5015041839" evidence="2">
    <location>
        <begin position="22"/>
        <end position="250"/>
    </location>
</feature>
<accession>A0A0K3AHH7</accession>
<evidence type="ECO:0000313" key="4">
    <source>
        <dbReference type="EMBL" id="OTI62369.1"/>
    </source>
</evidence>
<dbReference type="SUPFAM" id="SSF53850">
    <property type="entry name" value="Periplasmic binding protein-like II"/>
    <property type="match status" value="1"/>
</dbReference>
<evidence type="ECO:0000313" key="7">
    <source>
        <dbReference type="Proteomes" id="UP000284767"/>
    </source>
</evidence>
<dbReference type="PANTHER" id="PTHR35936:SF25">
    <property type="entry name" value="ABC TRANSPORTER SUBSTRATE-BINDING PROTEIN"/>
    <property type="match status" value="1"/>
</dbReference>
<dbReference type="OMA" id="EPIGWVE"/>
<sequence length="250" mass="27906">MLRASFVLLALSCAAPLLSLAEPLRFAGDDGCPYLCPGTPQRPGYLVEALSQVLREPPHFDSLPWPRAVQMVRDGHRDGLVGAYGLDGLRVGSEPIGWVGLAFYTRHDSDWHYSGDASLLGQRLGLAQGYVNNPRFEAWRSQAGDDDLHLQVLGGERVLPRNLQKLLLGRIDVLLEDRDIIEHYLEHHPQLAGQIRRAGELPGRQPLHVGLSPHLPEVDARLAELDEGLRQLRREGTLKVLGERYRLSFE</sequence>
<feature type="signal peptide" evidence="2">
    <location>
        <begin position="1"/>
        <end position="21"/>
    </location>
</feature>
<reference evidence="5 7" key="2">
    <citation type="submission" date="2017-08" db="EMBL/GenBank/DDBJ databases">
        <authorList>
            <person name="Feschi L."/>
            <person name="Jeukens J."/>
            <person name="Emond-Rheault J.-G."/>
            <person name="Kukavica-Ibrulj I."/>
            <person name="Boyle B."/>
            <person name="Levesque R.C."/>
        </authorList>
    </citation>
    <scope>NUCLEOTIDE SEQUENCE [LARGE SCALE GENOMIC DNA]</scope>
    <source>
        <strain evidence="5 7">PA-W36</strain>
    </source>
</reference>
<organism evidence="4 6">
    <name type="scientific">Pseudomonas aeruginosa</name>
    <dbReference type="NCBI Taxonomy" id="287"/>
    <lineage>
        <taxon>Bacteria</taxon>
        <taxon>Pseudomonadati</taxon>
        <taxon>Pseudomonadota</taxon>
        <taxon>Gammaproteobacteria</taxon>
        <taxon>Pseudomonadales</taxon>
        <taxon>Pseudomonadaceae</taxon>
        <taxon>Pseudomonas</taxon>
    </lineage>
</organism>
<dbReference type="PANTHER" id="PTHR35936">
    <property type="entry name" value="MEMBRANE-BOUND LYTIC MUREIN TRANSGLYCOSYLASE F"/>
    <property type="match status" value="1"/>
</dbReference>
<dbReference type="Proteomes" id="UP000284767">
    <property type="component" value="Unassembled WGS sequence"/>
</dbReference>
<evidence type="ECO:0000313" key="6">
    <source>
        <dbReference type="Proteomes" id="UP000194857"/>
    </source>
</evidence>
<protein>
    <submittedName>
        <fullName evidence="4">ABC transporter substrate-binding protein</fullName>
    </submittedName>
</protein>
<evidence type="ECO:0000256" key="1">
    <source>
        <dbReference type="ARBA" id="ARBA00010333"/>
    </source>
</evidence>
<dbReference type="EMBL" id="NFFZ01000005">
    <property type="protein sequence ID" value="OTI62369.1"/>
    <property type="molecule type" value="Genomic_DNA"/>
</dbReference>
<comment type="caution">
    <text evidence="4">The sequence shown here is derived from an EMBL/GenBank/DDBJ whole genome shotgun (WGS) entry which is preliminary data.</text>
</comment>
<gene>
    <name evidence="4" type="ORF">CAZ10_12440</name>
    <name evidence="3" type="ORF">GUL26_32065</name>
    <name evidence="5" type="ORF">IPC1295_12710</name>
</gene>
<evidence type="ECO:0000256" key="2">
    <source>
        <dbReference type="SAM" id="SignalP"/>
    </source>
</evidence>
<evidence type="ECO:0000313" key="3">
    <source>
        <dbReference type="EMBL" id="MZZ16906.1"/>
    </source>
</evidence>
<dbReference type="AlphaFoldDB" id="A0A0K3AHH7"/>
<proteinExistence type="inferred from homology"/>
<evidence type="ECO:0000313" key="5">
    <source>
        <dbReference type="EMBL" id="RPM17025.1"/>
    </source>
</evidence>
<dbReference type="EMBL" id="NSNE01000006">
    <property type="protein sequence ID" value="RPM17025.1"/>
    <property type="molecule type" value="Genomic_DNA"/>
</dbReference>
<keyword evidence="2" id="KW-0732">Signal</keyword>
<dbReference type="RefSeq" id="WP_003114186.1">
    <property type="nucleotide sequence ID" value="NZ_AP031604.1"/>
</dbReference>
<comment type="similarity">
    <text evidence="1">Belongs to the bacterial solute-binding protein 3 family.</text>
</comment>
<dbReference type="SMR" id="A0A0K3AHH7"/>
<dbReference type="EMBL" id="WXZT01000038">
    <property type="protein sequence ID" value="MZZ16906.1"/>
    <property type="molecule type" value="Genomic_DNA"/>
</dbReference>
<dbReference type="Proteomes" id="UP000644192">
    <property type="component" value="Unassembled WGS sequence"/>
</dbReference>
<reference evidence="5 7" key="3">
    <citation type="submission" date="2019-01" db="EMBL/GenBank/DDBJ databases">
        <title>The Pseudomonas aeruginosa pan-genome provides new insights on its population structure, horizontal gene transfer and pathogenicity.</title>
        <authorList>
            <person name="Freschi L."/>
            <person name="Vincent A.T."/>
            <person name="Jeukens J."/>
            <person name="Emond-Rheault J.-G."/>
            <person name="Kukavica-Ibrulj I."/>
            <person name="Dupont M.-J."/>
            <person name="Charette S.J."/>
            <person name="Boyle B."/>
            <person name="Levesque R.C."/>
        </authorList>
    </citation>
    <scope>NUCLEOTIDE SEQUENCE [LARGE SCALE GENOMIC DNA]</scope>
    <source>
        <strain evidence="5 7">PA-W36</strain>
    </source>
</reference>
<reference evidence="4 6" key="1">
    <citation type="submission" date="2017-05" db="EMBL/GenBank/DDBJ databases">
        <authorList>
            <person name="Song R."/>
            <person name="Chenine A.L."/>
            <person name="Ruprecht R.M."/>
        </authorList>
    </citation>
    <scope>NUCLEOTIDE SEQUENCE [LARGE SCALE GENOMIC DNA]</scope>
    <source>
        <strain evidence="4 6">S567_C10_BS</strain>
    </source>
</reference>
<reference evidence="3" key="4">
    <citation type="submission" date="2020-01" db="EMBL/GenBank/DDBJ databases">
        <title>Bacteria Cultured from War Wounds Associated with the Conflict in Eastern Ukraine.</title>
        <authorList>
            <person name="Snesrud E."/>
            <person name="Galac M.R."/>
            <person name="Mc Gann P."/>
            <person name="Valentine K."/>
            <person name="Viacheslav K."/>
        </authorList>
    </citation>
    <scope>NUCLEOTIDE SEQUENCE</scope>
    <source>
        <strain evidence="3">VNMU148</strain>
    </source>
</reference>
<dbReference type="Proteomes" id="UP000194857">
    <property type="component" value="Unassembled WGS sequence"/>
</dbReference>
<name>A0A0K3AHH7_PSEAI</name>
<dbReference type="Gene3D" id="3.40.190.10">
    <property type="entry name" value="Periplasmic binding protein-like II"/>
    <property type="match status" value="2"/>
</dbReference>